<protein>
    <submittedName>
        <fullName evidence="1">Uncharacterized protein</fullName>
    </submittedName>
</protein>
<dbReference type="AlphaFoldDB" id="K7YZV3"/>
<evidence type="ECO:0000313" key="2">
    <source>
        <dbReference type="Proteomes" id="UP000010074"/>
    </source>
</evidence>
<dbReference type="HOGENOM" id="CLU_1122856_0_0_7"/>
<reference evidence="1 2" key="1">
    <citation type="journal article" date="2012" name="BMC Genomics">
        <title>Genome analysis of a simultaneously predatory and prey-independent, novel Bdellovibrio bacteriovorus from the River Tiber, supports in silico predictions of both ancient and recent lateral gene transfer from diverse bacteria.</title>
        <authorList>
            <person name="Hobley L."/>
            <person name="Lerner T.R."/>
            <person name="Williams L.E."/>
            <person name="Lambert C."/>
            <person name="Till R."/>
            <person name="Milner D.S."/>
            <person name="Basford S.M."/>
            <person name="Capeness M.J."/>
            <person name="Fenton A.K."/>
            <person name="Atterbury R.J."/>
            <person name="Harris M.A."/>
            <person name="Sockett R.E."/>
        </authorList>
    </citation>
    <scope>NUCLEOTIDE SEQUENCE [LARGE SCALE GENOMIC DNA]</scope>
    <source>
        <strain evidence="1 2">Tiberius</strain>
    </source>
</reference>
<dbReference type="EMBL" id="CP002930">
    <property type="protein sequence ID" value="AFY02265.1"/>
    <property type="molecule type" value="Genomic_DNA"/>
</dbReference>
<accession>K7YZV3</accession>
<proteinExistence type="predicted"/>
<name>K7YZV3_BDEBC</name>
<dbReference type="PATRIC" id="fig|1069642.3.peg.2558"/>
<evidence type="ECO:0000313" key="1">
    <source>
        <dbReference type="EMBL" id="AFY02265.1"/>
    </source>
</evidence>
<dbReference type="Proteomes" id="UP000010074">
    <property type="component" value="Chromosome"/>
</dbReference>
<organism evidence="1 2">
    <name type="scientific">Bdellovibrio bacteriovorus str. Tiberius</name>
    <dbReference type="NCBI Taxonomy" id="1069642"/>
    <lineage>
        <taxon>Bacteria</taxon>
        <taxon>Pseudomonadati</taxon>
        <taxon>Bdellovibrionota</taxon>
        <taxon>Bdellovibrionia</taxon>
        <taxon>Bdellovibrionales</taxon>
        <taxon>Pseudobdellovibrionaceae</taxon>
        <taxon>Bdellovibrio</taxon>
    </lineage>
</organism>
<gene>
    <name evidence="1" type="ORF">Bdt_2582</name>
</gene>
<dbReference type="STRING" id="1069642.Bdt_2582"/>
<dbReference type="KEGG" id="bbat:Bdt_2582"/>
<sequence>MVRALKRKSMQRAFVLIAIFIVMLISGPARAVNLCQDVLFDIPGFQIKEAVLDKLPVSFREVPYNSRMYKAEQILGNTQDLLIGFSEYGHAYVVANKLRLDGDIIGRQTQVRATDLLDAGIIIRIHSTAIDRVKLKAFNDKSGLSCSKTACKALATTAGLYVGGSRRGYFSPYKMLNSILKNGIKDSEGNPVPFDVYYVGNKTLNESAALLEKSDARITQEIAVKGGVILTGTSVTAITLLYALGVL</sequence>